<gene>
    <name evidence="1" type="ORF">WH50_09905</name>
</gene>
<proteinExistence type="predicted"/>
<accession>A0ABX5LXU4</accession>
<organism evidence="1 2">
    <name type="scientific">Pokkaliibacter plantistimulans</name>
    <dbReference type="NCBI Taxonomy" id="1635171"/>
    <lineage>
        <taxon>Bacteria</taxon>
        <taxon>Pseudomonadati</taxon>
        <taxon>Pseudomonadota</taxon>
        <taxon>Gammaproteobacteria</taxon>
        <taxon>Oceanospirillales</taxon>
        <taxon>Balneatrichaceae</taxon>
        <taxon>Pokkaliibacter</taxon>
    </lineage>
</organism>
<name>A0ABX5LXU4_9GAMM</name>
<evidence type="ECO:0000313" key="2">
    <source>
        <dbReference type="Proteomes" id="UP000248090"/>
    </source>
</evidence>
<dbReference type="EMBL" id="LAPT01000041">
    <property type="protein sequence ID" value="PXF31496.1"/>
    <property type="molecule type" value="Genomic_DNA"/>
</dbReference>
<sequence>MVEIQCFFKNGESFYPCNEYAGEIVDLNYIEGAIELKANGVVLMDKTMWNYIDQLLAYLVDGVGCIKNNKPYGCCFPDQPIEVSFSPVDENWLSITVKCHSSVSETVRIDEYLYALKMSALEFFEKLGKIIPHQEKYKHVLSVLNEI</sequence>
<comment type="caution">
    <text evidence="1">The sequence shown here is derived from an EMBL/GenBank/DDBJ whole genome shotgun (WGS) entry which is preliminary data.</text>
</comment>
<keyword evidence="2" id="KW-1185">Reference proteome</keyword>
<protein>
    <submittedName>
        <fullName evidence="1">Uncharacterized protein</fullName>
    </submittedName>
</protein>
<dbReference type="Proteomes" id="UP000248090">
    <property type="component" value="Unassembled WGS sequence"/>
</dbReference>
<dbReference type="RefSeq" id="WP_110187157.1">
    <property type="nucleotide sequence ID" value="NZ_CP177354.1"/>
</dbReference>
<reference evidence="1 2" key="1">
    <citation type="submission" date="2015-03" db="EMBL/GenBank/DDBJ databases">
        <authorList>
            <person name="Krishnan R."/>
            <person name="Midha S."/>
            <person name="Patil P.B."/>
            <person name="Rameshkumar N."/>
        </authorList>
    </citation>
    <scope>NUCLEOTIDE SEQUENCE [LARGE SCALE GENOMIC DNA]</scope>
    <source>
        <strain evidence="1 2">L1E11</strain>
    </source>
</reference>
<evidence type="ECO:0000313" key="1">
    <source>
        <dbReference type="EMBL" id="PXF31496.1"/>
    </source>
</evidence>